<protein>
    <submittedName>
        <fullName evidence="1">Bacillithiol biosynthesis deacetylase BshB1</fullName>
    </submittedName>
</protein>
<dbReference type="InterPro" id="IPR024078">
    <property type="entry name" value="LmbE-like_dom_sf"/>
</dbReference>
<dbReference type="Proteomes" id="UP000282184">
    <property type="component" value="Unassembled WGS sequence"/>
</dbReference>
<dbReference type="RefSeq" id="WP_126694959.1">
    <property type="nucleotide sequence ID" value="NZ_RXOF01000013.1"/>
</dbReference>
<gene>
    <name evidence="1" type="primary">bshB1</name>
    <name evidence="1" type="ORF">EJV47_19895</name>
</gene>
<dbReference type="InterPro" id="IPR003737">
    <property type="entry name" value="GlcNAc_PI_deacetylase-related"/>
</dbReference>
<dbReference type="Gene3D" id="3.40.50.10320">
    <property type="entry name" value="LmbE-like"/>
    <property type="match status" value="1"/>
</dbReference>
<dbReference type="PANTHER" id="PTHR12993">
    <property type="entry name" value="N-ACETYLGLUCOSAMINYL-PHOSPHATIDYLINOSITOL DE-N-ACETYLASE-RELATED"/>
    <property type="match status" value="1"/>
</dbReference>
<accession>A0A431TYB6</accession>
<name>A0A431TYB6_9BACT</name>
<dbReference type="GO" id="GO:0071793">
    <property type="term" value="P:bacillithiol biosynthetic process"/>
    <property type="evidence" value="ECO:0007669"/>
    <property type="project" value="InterPro"/>
</dbReference>
<organism evidence="1 2">
    <name type="scientific">Hymenobacter gummosus</name>
    <dbReference type="NCBI Taxonomy" id="1776032"/>
    <lineage>
        <taxon>Bacteria</taxon>
        <taxon>Pseudomonadati</taxon>
        <taxon>Bacteroidota</taxon>
        <taxon>Cytophagia</taxon>
        <taxon>Cytophagales</taxon>
        <taxon>Hymenobacteraceae</taxon>
        <taxon>Hymenobacter</taxon>
    </lineage>
</organism>
<dbReference type="AlphaFoldDB" id="A0A431TYB6"/>
<dbReference type="OrthoDB" id="9778719at2"/>
<proteinExistence type="predicted"/>
<dbReference type="SUPFAM" id="SSF102588">
    <property type="entry name" value="LmbE-like"/>
    <property type="match status" value="1"/>
</dbReference>
<dbReference type="NCBIfam" id="TIGR04001">
    <property type="entry name" value="thiol_BshB1"/>
    <property type="match status" value="1"/>
</dbReference>
<dbReference type="PANTHER" id="PTHR12993:SF30">
    <property type="entry name" value="N-ACETYL-ALPHA-D-GLUCOSAMINYL L-MALATE DEACETYLASE 1"/>
    <property type="match status" value="1"/>
</dbReference>
<reference evidence="1 2" key="1">
    <citation type="submission" date="2018-12" db="EMBL/GenBank/DDBJ databases">
        <title>Hymenobacter gummosus sp. nov., isolated from a spring.</title>
        <authorList>
            <person name="Nie L."/>
        </authorList>
    </citation>
    <scope>NUCLEOTIDE SEQUENCE [LARGE SCALE GENOMIC DNA]</scope>
    <source>
        <strain evidence="1 2">KCTC 52166</strain>
    </source>
</reference>
<dbReference type="Pfam" id="PF02585">
    <property type="entry name" value="PIG-L"/>
    <property type="match status" value="1"/>
</dbReference>
<dbReference type="EMBL" id="RXOF01000013">
    <property type="protein sequence ID" value="RTQ47160.1"/>
    <property type="molecule type" value="Genomic_DNA"/>
</dbReference>
<sequence>MKLDLLMIAAHPDDAELGCAGTLLKYAAAGRRVGVVDLTRGELGTRGSAELRDEEAQAAAELLGLAVRQNLRMRDGFFANDEAHQLQVIRVLRHYRPDIVITNPSLDRHPDHGRAADLVHDAAFLAGLPKIQTEWEGEPQLAWRPRLLLQAIHNTYVRPDILVDITPYWEQKLAALRAFKSQFYHPEYDDPTHTFISTPDFWLTLEARAREYGKYIHAAFAEGFTCRRPLGLDDLFQLR</sequence>
<evidence type="ECO:0000313" key="2">
    <source>
        <dbReference type="Proteomes" id="UP000282184"/>
    </source>
</evidence>
<dbReference type="GO" id="GO:0019213">
    <property type="term" value="F:deacetylase activity"/>
    <property type="evidence" value="ECO:0007669"/>
    <property type="project" value="InterPro"/>
</dbReference>
<dbReference type="GO" id="GO:0016811">
    <property type="term" value="F:hydrolase activity, acting on carbon-nitrogen (but not peptide) bonds, in linear amides"/>
    <property type="evidence" value="ECO:0007669"/>
    <property type="project" value="TreeGrafter"/>
</dbReference>
<comment type="caution">
    <text evidence="1">The sequence shown here is derived from an EMBL/GenBank/DDBJ whole genome shotgun (WGS) entry which is preliminary data.</text>
</comment>
<keyword evidence="2" id="KW-1185">Reference proteome</keyword>
<dbReference type="InterPro" id="IPR023842">
    <property type="entry name" value="Bacillithiol_biosynth_BshB1"/>
</dbReference>
<evidence type="ECO:0000313" key="1">
    <source>
        <dbReference type="EMBL" id="RTQ47160.1"/>
    </source>
</evidence>